<keyword evidence="1" id="KW-0472">Membrane</keyword>
<reference evidence="2" key="2">
    <citation type="submission" date="2019-06" db="EMBL/GenBank/DDBJ databases">
        <title>Genomics analysis of Aphanomyces spp. identifies a new class of oomycete effector associated with host adaptation.</title>
        <authorList>
            <person name="Gaulin E."/>
        </authorList>
    </citation>
    <scope>NUCLEOTIDE SEQUENCE</scope>
    <source>
        <strain evidence="2">CBS 578.67</strain>
    </source>
</reference>
<feature type="transmembrane region" description="Helical" evidence="1">
    <location>
        <begin position="20"/>
        <end position="41"/>
    </location>
</feature>
<dbReference type="AlphaFoldDB" id="A0A485LDQ1"/>
<sequence>MSAKVTRSAAKAWLSDPATYPIIGILSFAGGMAAFAGARYLSSNPDVMLVKEKRMQTLDHHSAEQAQSFRTHRDAFAHLKPNPITKEKDYEAFSKRQH</sequence>
<name>A0A485LDQ1_9STRA</name>
<organism evidence="5 6">
    <name type="scientific">Aphanomyces stellatus</name>
    <dbReference type="NCBI Taxonomy" id="120398"/>
    <lineage>
        <taxon>Eukaryota</taxon>
        <taxon>Sar</taxon>
        <taxon>Stramenopiles</taxon>
        <taxon>Oomycota</taxon>
        <taxon>Saprolegniomycetes</taxon>
        <taxon>Saprolegniales</taxon>
        <taxon>Verrucalvaceae</taxon>
        <taxon>Aphanomyces</taxon>
    </lineage>
</organism>
<keyword evidence="6" id="KW-1185">Reference proteome</keyword>
<dbReference type="EMBL" id="CAADRA010005942">
    <property type="protein sequence ID" value="VFT93450.1"/>
    <property type="molecule type" value="Genomic_DNA"/>
</dbReference>
<evidence type="ECO:0000313" key="3">
    <source>
        <dbReference type="EMBL" id="KAF0692227.1"/>
    </source>
</evidence>
<dbReference type="EMBL" id="VJMH01006520">
    <property type="protein sequence ID" value="KAF0689073.1"/>
    <property type="molecule type" value="Genomic_DNA"/>
</dbReference>
<evidence type="ECO:0000313" key="5">
    <source>
        <dbReference type="EMBL" id="VFT96059.1"/>
    </source>
</evidence>
<proteinExistence type="predicted"/>
<protein>
    <submittedName>
        <fullName evidence="4">Aste57867_16679 protein</fullName>
    </submittedName>
    <submittedName>
        <fullName evidence="5">Aste57867_19345 protein</fullName>
    </submittedName>
</protein>
<dbReference type="InterPro" id="IPR010530">
    <property type="entry name" value="B12D"/>
</dbReference>
<evidence type="ECO:0000313" key="2">
    <source>
        <dbReference type="EMBL" id="KAF0689073.1"/>
    </source>
</evidence>
<dbReference type="EMBL" id="CAADRA010006541">
    <property type="protein sequence ID" value="VFT96059.1"/>
    <property type="molecule type" value="Genomic_DNA"/>
</dbReference>
<dbReference type="Proteomes" id="UP000332933">
    <property type="component" value="Unassembled WGS sequence"/>
</dbReference>
<accession>A0A485LDQ1</accession>
<dbReference type="Pfam" id="PF06522">
    <property type="entry name" value="B12D"/>
    <property type="match status" value="1"/>
</dbReference>
<keyword evidence="1" id="KW-0812">Transmembrane</keyword>
<evidence type="ECO:0000256" key="1">
    <source>
        <dbReference type="SAM" id="Phobius"/>
    </source>
</evidence>
<reference evidence="5 6" key="1">
    <citation type="submission" date="2019-03" db="EMBL/GenBank/DDBJ databases">
        <authorList>
            <person name="Gaulin E."/>
            <person name="Dumas B."/>
        </authorList>
    </citation>
    <scope>NUCLEOTIDE SEQUENCE [LARGE SCALE GENOMIC DNA]</scope>
    <source>
        <strain evidence="5">CBS 568.67</strain>
    </source>
</reference>
<evidence type="ECO:0000313" key="4">
    <source>
        <dbReference type="EMBL" id="VFT93450.1"/>
    </source>
</evidence>
<dbReference type="OrthoDB" id="430821at2759"/>
<keyword evidence="1" id="KW-1133">Transmembrane helix</keyword>
<gene>
    <name evidence="5" type="primary">Aste57867_19345</name>
    <name evidence="4" type="synonym">Aste57867_16679</name>
    <name evidence="3" type="ORF">As57867_016622</name>
    <name evidence="2" type="ORF">As57867_019281</name>
    <name evidence="4" type="ORF">ASTE57867_16679</name>
    <name evidence="5" type="ORF">ASTE57867_19345</name>
</gene>
<evidence type="ECO:0000313" key="6">
    <source>
        <dbReference type="Proteomes" id="UP000332933"/>
    </source>
</evidence>
<dbReference type="EMBL" id="VJMH01005921">
    <property type="protein sequence ID" value="KAF0692227.1"/>
    <property type="molecule type" value="Genomic_DNA"/>
</dbReference>